<dbReference type="SUPFAM" id="SSF53098">
    <property type="entry name" value="Ribonuclease H-like"/>
    <property type="match status" value="1"/>
</dbReference>
<dbReference type="GO" id="GO:0003676">
    <property type="term" value="F:nucleic acid binding"/>
    <property type="evidence" value="ECO:0007669"/>
    <property type="project" value="InterPro"/>
</dbReference>
<evidence type="ECO:0000313" key="3">
    <source>
        <dbReference type="Proteomes" id="UP000178515"/>
    </source>
</evidence>
<dbReference type="STRING" id="1797689.A3F24_02915"/>
<dbReference type="InterPro" id="IPR038720">
    <property type="entry name" value="YprB_RNase_H-like_dom"/>
</dbReference>
<sequence length="190" mass="21653">MKDRIVFDIETKNTFADVGGKENLKNLDVSVVCAYSYNQNAYLTFWEKDLEALGKVLQDAGLLIGFSINRFDVPVLEKYFPFNINVLYRLDLLEEIELSCGHRISLDLLAKANLGGVGKTSHGLEAIHFYASGDLKSLEEYCRNDVKITKDLYDLAERQGYLLLPKRNSNEFEKVALDWKGRFDLPATLF</sequence>
<organism evidence="2 3">
    <name type="scientific">Candidatus Colwellbacteria bacterium RIFCSPHIGHO2_12_FULL_44_17</name>
    <dbReference type="NCBI Taxonomy" id="1797689"/>
    <lineage>
        <taxon>Bacteria</taxon>
        <taxon>Candidatus Colwelliibacteriota</taxon>
    </lineage>
</organism>
<protein>
    <recommendedName>
        <fullName evidence="1">YprB ribonuclease H-like domain-containing protein</fullName>
    </recommendedName>
</protein>
<evidence type="ECO:0000259" key="1">
    <source>
        <dbReference type="Pfam" id="PF13482"/>
    </source>
</evidence>
<accession>A0A1G1Z5N6</accession>
<dbReference type="AlphaFoldDB" id="A0A1G1Z5N6"/>
<dbReference type="EMBL" id="MHIX01000029">
    <property type="protein sequence ID" value="OGY58987.1"/>
    <property type="molecule type" value="Genomic_DNA"/>
</dbReference>
<proteinExistence type="predicted"/>
<evidence type="ECO:0000313" key="2">
    <source>
        <dbReference type="EMBL" id="OGY58987.1"/>
    </source>
</evidence>
<comment type="caution">
    <text evidence="2">The sequence shown here is derived from an EMBL/GenBank/DDBJ whole genome shotgun (WGS) entry which is preliminary data.</text>
</comment>
<dbReference type="InterPro" id="IPR036397">
    <property type="entry name" value="RNaseH_sf"/>
</dbReference>
<dbReference type="Proteomes" id="UP000178515">
    <property type="component" value="Unassembled WGS sequence"/>
</dbReference>
<feature type="domain" description="YprB ribonuclease H-like" evidence="1">
    <location>
        <begin position="7"/>
        <end position="155"/>
    </location>
</feature>
<dbReference type="Pfam" id="PF13482">
    <property type="entry name" value="RNase_H_2"/>
    <property type="match status" value="1"/>
</dbReference>
<gene>
    <name evidence="2" type="ORF">A3F24_02915</name>
</gene>
<name>A0A1G1Z5N6_9BACT</name>
<dbReference type="InterPro" id="IPR012337">
    <property type="entry name" value="RNaseH-like_sf"/>
</dbReference>
<dbReference type="Gene3D" id="3.30.420.10">
    <property type="entry name" value="Ribonuclease H-like superfamily/Ribonuclease H"/>
    <property type="match status" value="1"/>
</dbReference>
<reference evidence="2 3" key="1">
    <citation type="journal article" date="2016" name="Nat. Commun.">
        <title>Thousands of microbial genomes shed light on interconnected biogeochemical processes in an aquifer system.</title>
        <authorList>
            <person name="Anantharaman K."/>
            <person name="Brown C.T."/>
            <person name="Hug L.A."/>
            <person name="Sharon I."/>
            <person name="Castelle C.J."/>
            <person name="Probst A.J."/>
            <person name="Thomas B.C."/>
            <person name="Singh A."/>
            <person name="Wilkins M.J."/>
            <person name="Karaoz U."/>
            <person name="Brodie E.L."/>
            <person name="Williams K.H."/>
            <person name="Hubbard S.S."/>
            <person name="Banfield J.F."/>
        </authorList>
    </citation>
    <scope>NUCLEOTIDE SEQUENCE [LARGE SCALE GENOMIC DNA]</scope>
</reference>